<dbReference type="InterPro" id="IPR036236">
    <property type="entry name" value="Znf_C2H2_sf"/>
</dbReference>
<gene>
    <name evidence="9" type="ORF">HYC85_004415</name>
</gene>
<dbReference type="GO" id="GO:0008270">
    <property type="term" value="F:zinc ion binding"/>
    <property type="evidence" value="ECO:0007669"/>
    <property type="project" value="UniProtKB-KW"/>
</dbReference>
<dbReference type="AlphaFoldDB" id="A0A7J7HWI1"/>
<feature type="compositionally biased region" description="Polar residues" evidence="7">
    <location>
        <begin position="14"/>
        <end position="23"/>
    </location>
</feature>
<comment type="subcellular location">
    <subcellularLocation>
        <location evidence="1">Nucleus</location>
    </subcellularLocation>
</comment>
<evidence type="ECO:0000256" key="4">
    <source>
        <dbReference type="ARBA" id="ARBA00022833"/>
    </source>
</evidence>
<dbReference type="InterPro" id="IPR044246">
    <property type="entry name" value="ZFP3-like"/>
</dbReference>
<keyword evidence="5" id="KW-0539">Nucleus</keyword>
<protein>
    <recommendedName>
        <fullName evidence="8">C2H2-type domain-containing protein</fullName>
    </recommendedName>
</protein>
<feature type="compositionally biased region" description="Polar residues" evidence="7">
    <location>
        <begin position="66"/>
        <end position="75"/>
    </location>
</feature>
<feature type="compositionally biased region" description="Basic and acidic residues" evidence="7">
    <location>
        <begin position="24"/>
        <end position="37"/>
    </location>
</feature>
<keyword evidence="10" id="KW-1185">Reference proteome</keyword>
<evidence type="ECO:0000259" key="8">
    <source>
        <dbReference type="PROSITE" id="PS50157"/>
    </source>
</evidence>
<reference evidence="10" key="1">
    <citation type="journal article" date="2020" name="Nat. Commun.">
        <title>Genome assembly of wild tea tree DASZ reveals pedigree and selection history of tea varieties.</title>
        <authorList>
            <person name="Zhang W."/>
            <person name="Zhang Y."/>
            <person name="Qiu H."/>
            <person name="Guo Y."/>
            <person name="Wan H."/>
            <person name="Zhang X."/>
            <person name="Scossa F."/>
            <person name="Alseekh S."/>
            <person name="Zhang Q."/>
            <person name="Wang P."/>
            <person name="Xu L."/>
            <person name="Schmidt M.H."/>
            <person name="Jia X."/>
            <person name="Li D."/>
            <person name="Zhu A."/>
            <person name="Guo F."/>
            <person name="Chen W."/>
            <person name="Ni D."/>
            <person name="Usadel B."/>
            <person name="Fernie A.R."/>
            <person name="Wen W."/>
        </authorList>
    </citation>
    <scope>NUCLEOTIDE SEQUENCE [LARGE SCALE GENOMIC DNA]</scope>
    <source>
        <strain evidence="10">cv. G240</strain>
    </source>
</reference>
<organism evidence="9 10">
    <name type="scientific">Camellia sinensis</name>
    <name type="common">Tea plant</name>
    <name type="synonym">Thea sinensis</name>
    <dbReference type="NCBI Taxonomy" id="4442"/>
    <lineage>
        <taxon>Eukaryota</taxon>
        <taxon>Viridiplantae</taxon>
        <taxon>Streptophyta</taxon>
        <taxon>Embryophyta</taxon>
        <taxon>Tracheophyta</taxon>
        <taxon>Spermatophyta</taxon>
        <taxon>Magnoliopsida</taxon>
        <taxon>eudicotyledons</taxon>
        <taxon>Gunneridae</taxon>
        <taxon>Pentapetalae</taxon>
        <taxon>asterids</taxon>
        <taxon>Ericales</taxon>
        <taxon>Theaceae</taxon>
        <taxon>Camellia</taxon>
    </lineage>
</organism>
<dbReference type="GO" id="GO:0005634">
    <property type="term" value="C:nucleus"/>
    <property type="evidence" value="ECO:0007669"/>
    <property type="project" value="UniProtKB-SubCell"/>
</dbReference>
<keyword evidence="2" id="KW-0479">Metal-binding</keyword>
<evidence type="ECO:0000256" key="6">
    <source>
        <dbReference type="PROSITE-ProRule" id="PRU00042"/>
    </source>
</evidence>
<dbReference type="EMBL" id="JACBKZ010000002">
    <property type="protein sequence ID" value="KAF5957190.1"/>
    <property type="molecule type" value="Genomic_DNA"/>
</dbReference>
<evidence type="ECO:0000256" key="1">
    <source>
        <dbReference type="ARBA" id="ARBA00004123"/>
    </source>
</evidence>
<accession>A0A7J7HWI1</accession>
<feature type="domain" description="C2H2-type" evidence="8">
    <location>
        <begin position="88"/>
        <end position="115"/>
    </location>
</feature>
<dbReference type="FunFam" id="3.30.160.60:FF:001366">
    <property type="entry name" value="Zinc finger protein 2"/>
    <property type="match status" value="1"/>
</dbReference>
<dbReference type="PROSITE" id="PS00028">
    <property type="entry name" value="ZINC_FINGER_C2H2_1"/>
    <property type="match status" value="1"/>
</dbReference>
<name>A0A7J7HWI1_CAMSI</name>
<evidence type="ECO:0000256" key="7">
    <source>
        <dbReference type="SAM" id="MobiDB-lite"/>
    </source>
</evidence>
<reference evidence="9 10" key="2">
    <citation type="submission" date="2020-07" db="EMBL/GenBank/DDBJ databases">
        <title>Genome assembly of wild tea tree DASZ reveals pedigree and selection history of tea varieties.</title>
        <authorList>
            <person name="Zhang W."/>
        </authorList>
    </citation>
    <scope>NUCLEOTIDE SEQUENCE [LARGE SCALE GENOMIC DNA]</scope>
    <source>
        <strain evidence="10">cv. G240</strain>
        <tissue evidence="9">Leaf</tissue>
    </source>
</reference>
<dbReference type="SUPFAM" id="SSF57667">
    <property type="entry name" value="beta-beta-alpha zinc fingers"/>
    <property type="match status" value="1"/>
</dbReference>
<keyword evidence="4" id="KW-0862">Zinc</keyword>
<evidence type="ECO:0000313" key="10">
    <source>
        <dbReference type="Proteomes" id="UP000593564"/>
    </source>
</evidence>
<comment type="caution">
    <text evidence="9">The sequence shown here is derived from an EMBL/GenBank/DDBJ whole genome shotgun (WGS) entry which is preliminary data.</text>
</comment>
<evidence type="ECO:0000313" key="9">
    <source>
        <dbReference type="EMBL" id="KAF5957190.1"/>
    </source>
</evidence>
<dbReference type="GO" id="GO:0009788">
    <property type="term" value="P:negative regulation of abscisic acid-activated signaling pathway"/>
    <property type="evidence" value="ECO:0007669"/>
    <property type="project" value="InterPro"/>
</dbReference>
<evidence type="ECO:0000256" key="5">
    <source>
        <dbReference type="ARBA" id="ARBA00023242"/>
    </source>
</evidence>
<sequence>MNPPLLEPSDHLSEISSLNSSMEEQNHDHQNPKHDSKSNLVLNLSLSSKDLDHGSKPELNFIDSFNMDSSNTPQANEEAEPELEPRVFSCNYCQRKFYSSQALGGHQNAHKRERTLVKRGGQKIGSTAHESQPRGYSSMAALPLHGSLFNRSLGIQAHSMIHKPTNYLPSSSQQMYGHHHHGWSRKPTVGRLALENYYGGASVGPSSSGGAARFDGGWKFSPVVAAGEGIGGYRWGSGGYHLKTNSQDELQKLDLSLKL</sequence>
<evidence type="ECO:0000256" key="3">
    <source>
        <dbReference type="ARBA" id="ARBA00022771"/>
    </source>
</evidence>
<evidence type="ECO:0000256" key="2">
    <source>
        <dbReference type="ARBA" id="ARBA00022723"/>
    </source>
</evidence>
<feature type="region of interest" description="Disordered" evidence="7">
    <location>
        <begin position="1"/>
        <end position="41"/>
    </location>
</feature>
<feature type="region of interest" description="Disordered" evidence="7">
    <location>
        <begin position="62"/>
        <end position="83"/>
    </location>
</feature>
<dbReference type="Proteomes" id="UP000593564">
    <property type="component" value="Unassembled WGS sequence"/>
</dbReference>
<dbReference type="Gene3D" id="3.30.160.60">
    <property type="entry name" value="Classic Zinc Finger"/>
    <property type="match status" value="1"/>
</dbReference>
<dbReference type="PROSITE" id="PS50157">
    <property type="entry name" value="ZINC_FINGER_C2H2_2"/>
    <property type="match status" value="1"/>
</dbReference>
<dbReference type="PANTHER" id="PTHR47287:SF15">
    <property type="entry name" value="ZINC FINGER PROTEIN 3-LIKE"/>
    <property type="match status" value="1"/>
</dbReference>
<dbReference type="PANTHER" id="PTHR47287">
    <property type="entry name" value="C2H2 AND C2HC ZINC FINGERS SUPERFAMILY PROTEIN"/>
    <property type="match status" value="1"/>
</dbReference>
<proteinExistence type="predicted"/>
<keyword evidence="3 6" id="KW-0863">Zinc-finger</keyword>
<dbReference type="InterPro" id="IPR013087">
    <property type="entry name" value="Znf_C2H2_type"/>
</dbReference>